<comment type="caution">
    <text evidence="2">The sequence shown here is derived from an EMBL/GenBank/DDBJ whole genome shotgun (WGS) entry which is preliminary data.</text>
</comment>
<name>A0ABM8VF11_9BACL</name>
<evidence type="ECO:0000313" key="3">
    <source>
        <dbReference type="Proteomes" id="UP000730618"/>
    </source>
</evidence>
<dbReference type="EMBL" id="CAJVCE010000004">
    <property type="protein sequence ID" value="CAG7633278.1"/>
    <property type="molecule type" value="Genomic_DNA"/>
</dbReference>
<feature type="transmembrane region" description="Helical" evidence="1">
    <location>
        <begin position="160"/>
        <end position="181"/>
    </location>
</feature>
<proteinExistence type="predicted"/>
<feature type="transmembrane region" description="Helical" evidence="1">
    <location>
        <begin position="248"/>
        <end position="275"/>
    </location>
</feature>
<keyword evidence="3" id="KW-1185">Reference proteome</keyword>
<dbReference type="CDD" id="cd06550">
    <property type="entry name" value="TM_ABC_iron-siderophores_like"/>
    <property type="match status" value="1"/>
</dbReference>
<dbReference type="Proteomes" id="UP000730618">
    <property type="component" value="Unassembled WGS sequence"/>
</dbReference>
<evidence type="ECO:0000313" key="2">
    <source>
        <dbReference type="EMBL" id="CAG7633278.1"/>
    </source>
</evidence>
<reference evidence="2 3" key="1">
    <citation type="submission" date="2021-06" db="EMBL/GenBank/DDBJ databases">
        <authorList>
            <person name="Criscuolo A."/>
        </authorList>
    </citation>
    <scope>NUCLEOTIDE SEQUENCE [LARGE SCALE GENOMIC DNA]</scope>
    <source>
        <strain evidence="3">CIP 111802</strain>
    </source>
</reference>
<accession>A0ABM8VF11</accession>
<dbReference type="Pfam" id="PF01032">
    <property type="entry name" value="FecCD"/>
    <property type="match status" value="1"/>
</dbReference>
<evidence type="ECO:0000256" key="1">
    <source>
        <dbReference type="SAM" id="Phobius"/>
    </source>
</evidence>
<organism evidence="2 3">
    <name type="scientific">Paenibacillus allorhizosphaerae</name>
    <dbReference type="NCBI Taxonomy" id="2849866"/>
    <lineage>
        <taxon>Bacteria</taxon>
        <taxon>Bacillati</taxon>
        <taxon>Bacillota</taxon>
        <taxon>Bacilli</taxon>
        <taxon>Bacillales</taxon>
        <taxon>Paenibacillaceae</taxon>
        <taxon>Paenibacillus</taxon>
    </lineage>
</organism>
<keyword evidence="1" id="KW-0472">Membrane</keyword>
<feature type="transmembrane region" description="Helical" evidence="1">
    <location>
        <begin position="201"/>
        <end position="222"/>
    </location>
</feature>
<feature type="transmembrane region" description="Helical" evidence="1">
    <location>
        <begin position="100"/>
        <end position="122"/>
    </location>
</feature>
<sequence>MKRKLWIWGGASFALLLLSATAALSIGAVPIPLIHVWKIMLHPVPGLGDWIAADWNVSSEQIIWRVRLPRVALGMLVGAALGVAGAAFQGVLRNPLADPYTLGVSSGASVGAAFLILFGLQYALFGQWTVPIIAFITGMLSLGTVLLLARTDGKLRIETVILSGVVMQAFLGALVSLMVAMSKQVINEIIFWLMGSLALRGWSYSLVLLPYLAVGAAILLGYGRAMNLFALGEKQAAHLGVGVERTKLIVLLVSTLITAAAVSVSGVIAFVGLLIPHLLRLMVGPDYRLLLPLSLIGGAIYVLWADTIARTLLSPTELPLGIVTAFMGAPFFAYLLRRNKRGMTSSG</sequence>
<feature type="transmembrane region" description="Helical" evidence="1">
    <location>
        <begin position="318"/>
        <end position="336"/>
    </location>
</feature>
<gene>
    <name evidence="2" type="primary">hmuU</name>
    <name evidence="2" type="ORF">PAECIP111802_01928</name>
</gene>
<dbReference type="RefSeq" id="WP_218098254.1">
    <property type="nucleotide sequence ID" value="NZ_CAJVCE010000004.1"/>
</dbReference>
<protein>
    <submittedName>
        <fullName evidence="2">Hemin transport system permease protein HmuU</fullName>
    </submittedName>
</protein>
<keyword evidence="1" id="KW-1133">Transmembrane helix</keyword>
<feature type="transmembrane region" description="Helical" evidence="1">
    <location>
        <begin position="287"/>
        <end position="306"/>
    </location>
</feature>
<dbReference type="InterPro" id="IPR000522">
    <property type="entry name" value="ABC_transptr_permease_BtuC"/>
</dbReference>
<feature type="transmembrane region" description="Helical" evidence="1">
    <location>
        <begin position="71"/>
        <end position="88"/>
    </location>
</feature>
<keyword evidence="1" id="KW-0812">Transmembrane</keyword>
<feature type="transmembrane region" description="Helical" evidence="1">
    <location>
        <begin position="128"/>
        <end position="148"/>
    </location>
</feature>
<dbReference type="PANTHER" id="PTHR30472:SF25">
    <property type="entry name" value="ABC TRANSPORTER PERMEASE PROTEIN MJ0876-RELATED"/>
    <property type="match status" value="1"/>
</dbReference>
<dbReference type="PANTHER" id="PTHR30472">
    <property type="entry name" value="FERRIC ENTEROBACTIN TRANSPORT SYSTEM PERMEASE PROTEIN"/>
    <property type="match status" value="1"/>
</dbReference>